<name>A0ABY7BL10_9FIRM</name>
<evidence type="ECO:0000313" key="1">
    <source>
        <dbReference type="EMBL" id="WAM32582.1"/>
    </source>
</evidence>
<sequence>MDDKTILDFATRKRMPIFIEELDPVIEEETKLGLFENRMYIPTYGKRNGYVPSAGEPDVDKVKKIILDITRKEVLLVQKTL</sequence>
<organism evidence="1 2">
    <name type="scientific">Caldicellulosiruptor naganoensis</name>
    <dbReference type="NCBI Taxonomy" id="29324"/>
    <lineage>
        <taxon>Bacteria</taxon>
        <taxon>Bacillati</taxon>
        <taxon>Bacillota</taxon>
        <taxon>Bacillota incertae sedis</taxon>
        <taxon>Caldicellulosiruptorales</taxon>
        <taxon>Caldicellulosiruptoraceae</taxon>
        <taxon>Caldicellulosiruptor</taxon>
    </lineage>
</organism>
<evidence type="ECO:0000313" key="2">
    <source>
        <dbReference type="Proteomes" id="UP001164745"/>
    </source>
</evidence>
<accession>A0ABY7BL10</accession>
<gene>
    <name evidence="1" type="ORF">OTJ99_001157</name>
</gene>
<dbReference type="EMBL" id="CP113864">
    <property type="protein sequence ID" value="WAM32582.1"/>
    <property type="molecule type" value="Genomic_DNA"/>
</dbReference>
<proteinExistence type="predicted"/>
<reference evidence="1" key="1">
    <citation type="submission" date="2022-12" db="EMBL/GenBank/DDBJ databases">
        <authorList>
            <person name="Bing R.G."/>
            <person name="Willard D.J."/>
            <person name="Manesh M.J.H."/>
            <person name="Laemthong T."/>
            <person name="Crosby J.R."/>
            <person name="Kelly R.M."/>
        </authorList>
    </citation>
    <scope>NUCLEOTIDE SEQUENCE</scope>
    <source>
        <strain evidence="1">DSM 8991</strain>
    </source>
</reference>
<keyword evidence="2" id="KW-1185">Reference proteome</keyword>
<protein>
    <submittedName>
        <fullName evidence="1">Uncharacterized protein</fullName>
    </submittedName>
</protein>
<dbReference type="Proteomes" id="UP001164745">
    <property type="component" value="Chromosome"/>
</dbReference>
<dbReference type="RefSeq" id="WP_045164893.1">
    <property type="nucleotide sequence ID" value="NZ_CP113864.1"/>
</dbReference>